<feature type="signal peptide" evidence="2">
    <location>
        <begin position="1"/>
        <end position="23"/>
    </location>
</feature>
<organism evidence="3 4">
    <name type="scientific">Corynebacterium wankanglinii</name>
    <dbReference type="NCBI Taxonomy" id="2735136"/>
    <lineage>
        <taxon>Bacteria</taxon>
        <taxon>Bacillati</taxon>
        <taxon>Actinomycetota</taxon>
        <taxon>Actinomycetes</taxon>
        <taxon>Mycobacteriales</taxon>
        <taxon>Corynebacteriaceae</taxon>
        <taxon>Corynebacterium</taxon>
    </lineage>
</organism>
<accession>A0A7H0KB49</accession>
<evidence type="ECO:0000313" key="4">
    <source>
        <dbReference type="Proteomes" id="UP000577408"/>
    </source>
</evidence>
<comment type="caution">
    <text evidence="3">The sequence shown here is derived from an EMBL/GenBank/DDBJ whole genome shotgun (WGS) entry which is preliminary data.</text>
</comment>
<feature type="region of interest" description="Disordered" evidence="1">
    <location>
        <begin position="25"/>
        <end position="49"/>
    </location>
</feature>
<gene>
    <name evidence="3" type="ORF">HMA55_02815</name>
</gene>
<keyword evidence="2" id="KW-0732">Signal</keyword>
<dbReference type="AlphaFoldDB" id="A0A7H0KB49"/>
<feature type="chain" id="PRO_5038897710" evidence="2">
    <location>
        <begin position="24"/>
        <end position="65"/>
    </location>
</feature>
<dbReference type="RefSeq" id="WP_181191542.1">
    <property type="nucleotide sequence ID" value="NZ_JABFED010000001.1"/>
</dbReference>
<dbReference type="Proteomes" id="UP000577408">
    <property type="component" value="Unassembled WGS sequence"/>
</dbReference>
<dbReference type="PROSITE" id="PS51257">
    <property type="entry name" value="PROKAR_LIPOPROTEIN"/>
    <property type="match status" value="1"/>
</dbReference>
<evidence type="ECO:0000313" key="3">
    <source>
        <dbReference type="EMBL" id="MBA1836843.1"/>
    </source>
</evidence>
<keyword evidence="4" id="KW-1185">Reference proteome</keyword>
<evidence type="ECO:0000256" key="2">
    <source>
        <dbReference type="SAM" id="SignalP"/>
    </source>
</evidence>
<sequence>MISRTTVVLTAAILALTSLTACGESADQVAPETHDATNAETSAEPETVTVITGVDADGLVLEADR</sequence>
<name>A0A7H0KB49_9CORY</name>
<proteinExistence type="predicted"/>
<reference evidence="3 4" key="1">
    <citation type="submission" date="2020-05" db="EMBL/GenBank/DDBJ databases">
        <title>Descriptions of Corynebacterium xxxx sp. nov., Corynebacterium yyyy sp. nov. and Corynebacterium zzzz sp. nov.</title>
        <authorList>
            <person name="Zhang G."/>
        </authorList>
    </citation>
    <scope>NUCLEOTIDE SEQUENCE [LARGE SCALE GENOMIC DNA]</scope>
    <source>
        <strain evidence="4">zg-913</strain>
    </source>
</reference>
<evidence type="ECO:0000256" key="1">
    <source>
        <dbReference type="SAM" id="MobiDB-lite"/>
    </source>
</evidence>
<dbReference type="EMBL" id="JABFED010000001">
    <property type="protein sequence ID" value="MBA1836843.1"/>
    <property type="molecule type" value="Genomic_DNA"/>
</dbReference>
<protein>
    <submittedName>
        <fullName evidence="3">Uncharacterized protein</fullName>
    </submittedName>
</protein>